<protein>
    <recommendedName>
        <fullName evidence="8">AI-2E family transporter</fullName>
    </recommendedName>
</protein>
<feature type="transmembrane region" description="Helical" evidence="6">
    <location>
        <begin position="7"/>
        <end position="24"/>
    </location>
</feature>
<proteinExistence type="inferred from homology"/>
<evidence type="ECO:0000313" key="7">
    <source>
        <dbReference type="EMBL" id="GAH68982.1"/>
    </source>
</evidence>
<comment type="similarity">
    <text evidence="2">Belongs to the autoinducer-2 exporter (AI-2E) (TC 2.A.86) family.</text>
</comment>
<dbReference type="GO" id="GO:0016020">
    <property type="term" value="C:membrane"/>
    <property type="evidence" value="ECO:0007669"/>
    <property type="project" value="UniProtKB-SubCell"/>
</dbReference>
<evidence type="ECO:0000256" key="6">
    <source>
        <dbReference type="SAM" id="Phobius"/>
    </source>
</evidence>
<feature type="non-terminal residue" evidence="7">
    <location>
        <position position="245"/>
    </location>
</feature>
<evidence type="ECO:0008006" key="8">
    <source>
        <dbReference type="Google" id="ProtNLM"/>
    </source>
</evidence>
<dbReference type="AlphaFoldDB" id="X1HHR8"/>
<sequence>MTAARAARITAAAIAVIAMAFAMWYSRTAILLTFAGALLAIVLYGASRALSELTSIPRLVMLAILAVSLALGLVLLAWTAGPTLTQQIAQLAQRIAAGASTLTKELASFAEGTSLFENVDLFELLGKFMSPWGIATGATSVALSVFGLFSAGLIVMFFGVYFAADPHTYIQFAVRLVPPERRDEALQMMYETGDLLRRWLIGQGISMSLIGGFTYVGLFFLGVPIAFVLALFAGFAGFLPYLGPI</sequence>
<evidence type="ECO:0000256" key="4">
    <source>
        <dbReference type="ARBA" id="ARBA00022989"/>
    </source>
</evidence>
<feature type="transmembrane region" description="Helical" evidence="6">
    <location>
        <begin position="59"/>
        <end position="78"/>
    </location>
</feature>
<reference evidence="7" key="1">
    <citation type="journal article" date="2014" name="Front. Microbiol.">
        <title>High frequency of phylogenetically diverse reductive dehalogenase-homologous genes in deep subseafloor sedimentary metagenomes.</title>
        <authorList>
            <person name="Kawai M."/>
            <person name="Futagami T."/>
            <person name="Toyoda A."/>
            <person name="Takaki Y."/>
            <person name="Nishi S."/>
            <person name="Hori S."/>
            <person name="Arai W."/>
            <person name="Tsubouchi T."/>
            <person name="Morono Y."/>
            <person name="Uchiyama I."/>
            <person name="Ito T."/>
            <person name="Fujiyama A."/>
            <person name="Inagaki F."/>
            <person name="Takami H."/>
        </authorList>
    </citation>
    <scope>NUCLEOTIDE SEQUENCE</scope>
    <source>
        <strain evidence="7">Expedition CK06-06</strain>
    </source>
</reference>
<feature type="transmembrane region" description="Helical" evidence="6">
    <location>
        <begin position="30"/>
        <end position="47"/>
    </location>
</feature>
<evidence type="ECO:0000256" key="1">
    <source>
        <dbReference type="ARBA" id="ARBA00004141"/>
    </source>
</evidence>
<feature type="transmembrane region" description="Helical" evidence="6">
    <location>
        <begin position="225"/>
        <end position="243"/>
    </location>
</feature>
<evidence type="ECO:0000256" key="2">
    <source>
        <dbReference type="ARBA" id="ARBA00009773"/>
    </source>
</evidence>
<dbReference type="EMBL" id="BARU01030941">
    <property type="protein sequence ID" value="GAH68982.1"/>
    <property type="molecule type" value="Genomic_DNA"/>
</dbReference>
<dbReference type="InterPro" id="IPR002549">
    <property type="entry name" value="AI-2E-like"/>
</dbReference>
<evidence type="ECO:0000256" key="5">
    <source>
        <dbReference type="ARBA" id="ARBA00023136"/>
    </source>
</evidence>
<keyword evidence="4 6" id="KW-1133">Transmembrane helix</keyword>
<feature type="transmembrane region" description="Helical" evidence="6">
    <location>
        <begin position="132"/>
        <end position="162"/>
    </location>
</feature>
<accession>X1HHR8</accession>
<keyword evidence="5 6" id="KW-0472">Membrane</keyword>
<organism evidence="7">
    <name type="scientific">marine sediment metagenome</name>
    <dbReference type="NCBI Taxonomy" id="412755"/>
    <lineage>
        <taxon>unclassified sequences</taxon>
        <taxon>metagenomes</taxon>
        <taxon>ecological metagenomes</taxon>
    </lineage>
</organism>
<name>X1HHR8_9ZZZZ</name>
<dbReference type="Pfam" id="PF01594">
    <property type="entry name" value="AI-2E_transport"/>
    <property type="match status" value="1"/>
</dbReference>
<comment type="caution">
    <text evidence="7">The sequence shown here is derived from an EMBL/GenBank/DDBJ whole genome shotgun (WGS) entry which is preliminary data.</text>
</comment>
<evidence type="ECO:0000256" key="3">
    <source>
        <dbReference type="ARBA" id="ARBA00022692"/>
    </source>
</evidence>
<keyword evidence="3 6" id="KW-0812">Transmembrane</keyword>
<comment type="subcellular location">
    <subcellularLocation>
        <location evidence="1">Membrane</location>
        <topology evidence="1">Multi-pass membrane protein</topology>
    </subcellularLocation>
</comment>
<gene>
    <name evidence="7" type="ORF">S03H2_49002</name>
</gene>